<sequence>MKALVCESWRDFDDLELKDVPPPPMRPRGVRIRVEAVGVSFAVQLVVAGKYQRKPPLPFSPGTEIVGTVIEAAPDAEAPPVGTRVFAVLDWGGMAEEAIADDIHVMPLPDGLPAAAAVALPISYPTAAAALLWRGRLAAGQTVLVQGAGGGVGLAALEVARAAGAGVIARAGLAKHPMLAARGATAVLDSAQPFRAAVAEITQGRGVDLVVDTLGGEAFDEGLRCLAEGGTLLTLGYAAGSIPQLGVNLLLLKNIGVAGLNWGTYIGWSPGDNRQAHAPRVRALWQQLLDWWIDEKLRPELHAALPLENFREAMALVRGRGVTGRVVLCPGGLPPG</sequence>
<dbReference type="Pfam" id="PF08240">
    <property type="entry name" value="ADH_N"/>
    <property type="match status" value="1"/>
</dbReference>
<evidence type="ECO:0000313" key="2">
    <source>
        <dbReference type="EMBL" id="ONG50644.1"/>
    </source>
</evidence>
<reference evidence="2 3" key="1">
    <citation type="submission" date="2016-10" db="EMBL/GenBank/DDBJ databases">
        <title>Draft Genome sequence of Roseomonas sp. strain M3.</title>
        <authorList>
            <person name="Subhash Y."/>
            <person name="Lee S."/>
        </authorList>
    </citation>
    <scope>NUCLEOTIDE SEQUENCE [LARGE SCALE GENOMIC DNA]</scope>
    <source>
        <strain evidence="2 3">M3</strain>
    </source>
</reference>
<gene>
    <name evidence="2" type="ORF">BKE38_17670</name>
</gene>
<dbReference type="EMBL" id="MLCO01000183">
    <property type="protein sequence ID" value="ONG50644.1"/>
    <property type="molecule type" value="Genomic_DNA"/>
</dbReference>
<dbReference type="RefSeq" id="WP_076958640.1">
    <property type="nucleotide sequence ID" value="NZ_MLCO01000183.1"/>
</dbReference>
<dbReference type="InterPro" id="IPR013154">
    <property type="entry name" value="ADH-like_N"/>
</dbReference>
<evidence type="ECO:0000259" key="1">
    <source>
        <dbReference type="SMART" id="SM00829"/>
    </source>
</evidence>
<accession>A0A1V2GZU9</accession>
<protein>
    <recommendedName>
        <fullName evidence="1">Enoyl reductase (ER) domain-containing protein</fullName>
    </recommendedName>
</protein>
<dbReference type="SUPFAM" id="SSF51735">
    <property type="entry name" value="NAD(P)-binding Rossmann-fold domains"/>
    <property type="match status" value="1"/>
</dbReference>
<feature type="domain" description="Enoyl reductase (ER)" evidence="1">
    <location>
        <begin position="10"/>
        <end position="328"/>
    </location>
</feature>
<keyword evidence="3" id="KW-1185">Reference proteome</keyword>
<evidence type="ECO:0000313" key="3">
    <source>
        <dbReference type="Proteomes" id="UP000188879"/>
    </source>
</evidence>
<name>A0A1V2GZU9_9PROT</name>
<dbReference type="PANTHER" id="PTHR43677:SF4">
    <property type="entry name" value="QUINONE OXIDOREDUCTASE-LIKE PROTEIN 2"/>
    <property type="match status" value="1"/>
</dbReference>
<dbReference type="InterPro" id="IPR051397">
    <property type="entry name" value="Zn-ADH-like_protein"/>
</dbReference>
<dbReference type="Proteomes" id="UP000188879">
    <property type="component" value="Unassembled WGS sequence"/>
</dbReference>
<dbReference type="PANTHER" id="PTHR43677">
    <property type="entry name" value="SHORT-CHAIN DEHYDROGENASE/REDUCTASE"/>
    <property type="match status" value="1"/>
</dbReference>
<organism evidence="2 3">
    <name type="scientific">Teichococcus deserti</name>
    <dbReference type="NCBI Taxonomy" id="1817963"/>
    <lineage>
        <taxon>Bacteria</taxon>
        <taxon>Pseudomonadati</taxon>
        <taxon>Pseudomonadota</taxon>
        <taxon>Alphaproteobacteria</taxon>
        <taxon>Acetobacterales</taxon>
        <taxon>Roseomonadaceae</taxon>
        <taxon>Roseomonas</taxon>
    </lineage>
</organism>
<proteinExistence type="predicted"/>
<dbReference type="InterPro" id="IPR013149">
    <property type="entry name" value="ADH-like_C"/>
</dbReference>
<dbReference type="InterPro" id="IPR036291">
    <property type="entry name" value="NAD(P)-bd_dom_sf"/>
</dbReference>
<dbReference type="Gene3D" id="3.90.180.10">
    <property type="entry name" value="Medium-chain alcohol dehydrogenases, catalytic domain"/>
    <property type="match status" value="1"/>
</dbReference>
<comment type="caution">
    <text evidence="2">The sequence shown here is derived from an EMBL/GenBank/DDBJ whole genome shotgun (WGS) entry which is preliminary data.</text>
</comment>
<dbReference type="AlphaFoldDB" id="A0A1V2GZU9"/>
<dbReference type="SUPFAM" id="SSF50129">
    <property type="entry name" value="GroES-like"/>
    <property type="match status" value="1"/>
</dbReference>
<dbReference type="Pfam" id="PF00107">
    <property type="entry name" value="ADH_zinc_N"/>
    <property type="match status" value="1"/>
</dbReference>
<dbReference type="Gene3D" id="3.40.50.720">
    <property type="entry name" value="NAD(P)-binding Rossmann-like Domain"/>
    <property type="match status" value="1"/>
</dbReference>
<dbReference type="InterPro" id="IPR011032">
    <property type="entry name" value="GroES-like_sf"/>
</dbReference>
<dbReference type="SMART" id="SM00829">
    <property type="entry name" value="PKS_ER"/>
    <property type="match status" value="1"/>
</dbReference>
<dbReference type="InterPro" id="IPR020843">
    <property type="entry name" value="ER"/>
</dbReference>
<dbReference type="GO" id="GO:0016491">
    <property type="term" value="F:oxidoreductase activity"/>
    <property type="evidence" value="ECO:0007669"/>
    <property type="project" value="InterPro"/>
</dbReference>
<dbReference type="CDD" id="cd08241">
    <property type="entry name" value="QOR1"/>
    <property type="match status" value="1"/>
</dbReference>